<organism evidence="1 2">
    <name type="scientific">Selenomonas ruminantium</name>
    <dbReference type="NCBI Taxonomy" id="971"/>
    <lineage>
        <taxon>Bacteria</taxon>
        <taxon>Bacillati</taxon>
        <taxon>Bacillota</taxon>
        <taxon>Negativicutes</taxon>
        <taxon>Selenomonadales</taxon>
        <taxon>Selenomonadaceae</taxon>
        <taxon>Selenomonas</taxon>
    </lineage>
</organism>
<evidence type="ECO:0000313" key="2">
    <source>
        <dbReference type="Proteomes" id="UP000183843"/>
    </source>
</evidence>
<proteinExistence type="predicted"/>
<name>A0A1I0VHJ7_SELRU</name>
<sequence length="156" mass="16610">MAEYSNVTQQTVNPGEAIVFTNSPVPCERGLVKHRDDTGSFLLVGYVPYNGGCRCRNRNQSANYLVDFGANIAIPTGGTVGEISVAIAIDGATLPASTMSVTPAAVEQFFNVSRAINASIYKGCCQTVTVRNISDQPILVEDANIIISRPDLAVTR</sequence>
<evidence type="ECO:0000313" key="1">
    <source>
        <dbReference type="EMBL" id="SFA75678.1"/>
    </source>
</evidence>
<protein>
    <submittedName>
        <fullName evidence="1">Uncharacterized protein</fullName>
    </submittedName>
</protein>
<dbReference type="AlphaFoldDB" id="A0A1I0VHJ7"/>
<accession>A0A1I0VHJ7</accession>
<gene>
    <name evidence="1" type="ORF">SAMN05216587_101611</name>
</gene>
<dbReference type="Proteomes" id="UP000183843">
    <property type="component" value="Unassembled WGS sequence"/>
</dbReference>
<reference evidence="1 2" key="1">
    <citation type="submission" date="2016-10" db="EMBL/GenBank/DDBJ databases">
        <authorList>
            <person name="de Groot N.N."/>
        </authorList>
    </citation>
    <scope>NUCLEOTIDE SEQUENCE [LARGE SCALE GENOMIC DNA]</scope>
    <source>
        <strain evidence="1 2">L14</strain>
    </source>
</reference>
<dbReference type="EMBL" id="FOJX01000001">
    <property type="protein sequence ID" value="SFA75678.1"/>
    <property type="molecule type" value="Genomic_DNA"/>
</dbReference>